<keyword evidence="2" id="KW-1185">Reference proteome</keyword>
<proteinExistence type="predicted"/>
<gene>
    <name evidence="1" type="ORF">SAMN05216369_1314</name>
</gene>
<dbReference type="STRING" id="564117.SAMN05216369_1314"/>
<accession>A0A1M6R565</accession>
<reference evidence="2" key="1">
    <citation type="submission" date="2016-11" db="EMBL/GenBank/DDBJ databases">
        <authorList>
            <person name="Varghese N."/>
            <person name="Submissions S."/>
        </authorList>
    </citation>
    <scope>NUCLEOTIDE SEQUENCE [LARGE SCALE GENOMIC DNA]</scope>
    <source>
        <strain evidence="2">CGMCC 1.10835</strain>
    </source>
</reference>
<evidence type="ECO:0000313" key="1">
    <source>
        <dbReference type="EMBL" id="SHK27593.1"/>
    </source>
</evidence>
<dbReference type="AlphaFoldDB" id="A0A1M6R565"/>
<name>A0A1M6R565_9GAMM</name>
<sequence>MKFLVVGIIVVVVGFLIWRSKQNTDPAEPFQIPVGISIDGPHVFQAGSAPCSGRGLNRRAGAYR</sequence>
<dbReference type="EMBL" id="FRAQ01000001">
    <property type="protein sequence ID" value="SHK27593.1"/>
    <property type="molecule type" value="Genomic_DNA"/>
</dbReference>
<dbReference type="Proteomes" id="UP000184497">
    <property type="component" value="Unassembled WGS sequence"/>
</dbReference>
<organism evidence="1 2">
    <name type="scientific">Marinobacter antarcticus</name>
    <dbReference type="NCBI Taxonomy" id="564117"/>
    <lineage>
        <taxon>Bacteria</taxon>
        <taxon>Pseudomonadati</taxon>
        <taxon>Pseudomonadota</taxon>
        <taxon>Gammaproteobacteria</taxon>
        <taxon>Pseudomonadales</taxon>
        <taxon>Marinobacteraceae</taxon>
        <taxon>Marinobacter</taxon>
    </lineage>
</organism>
<protein>
    <submittedName>
        <fullName evidence="1">Uncharacterized protein</fullName>
    </submittedName>
</protein>
<evidence type="ECO:0000313" key="2">
    <source>
        <dbReference type="Proteomes" id="UP000184497"/>
    </source>
</evidence>